<accession>A0A8K0N070</accession>
<keyword evidence="3" id="KW-1185">Reference proteome</keyword>
<dbReference type="PANTHER" id="PTHR31696:SF91">
    <property type="entry name" value="OS01G0806400 PROTEIN"/>
    <property type="match status" value="1"/>
</dbReference>
<dbReference type="GO" id="GO:0010274">
    <property type="term" value="P:hydrotropism"/>
    <property type="evidence" value="ECO:0007669"/>
    <property type="project" value="InterPro"/>
</dbReference>
<dbReference type="AlphaFoldDB" id="A0A8K0N070"/>
<dbReference type="InterPro" id="IPR006460">
    <property type="entry name" value="MIZ1-like_pln"/>
</dbReference>
<comment type="caution">
    <text evidence="2">The sequence shown here is derived from an EMBL/GenBank/DDBJ whole genome shotgun (WGS) entry which is preliminary data.</text>
</comment>
<dbReference type="EMBL" id="CM017875">
    <property type="protein sequence ID" value="KAG1338316.1"/>
    <property type="molecule type" value="Genomic_DNA"/>
</dbReference>
<gene>
    <name evidence="2" type="ORF">COCNU_04G006220</name>
</gene>
<evidence type="ECO:0000313" key="3">
    <source>
        <dbReference type="Proteomes" id="UP000797356"/>
    </source>
</evidence>
<feature type="compositionally biased region" description="Pro residues" evidence="1">
    <location>
        <begin position="13"/>
        <end position="23"/>
    </location>
</feature>
<dbReference type="PANTHER" id="PTHR31696">
    <property type="entry name" value="PROTEIN MIZU-KUSSEI 1"/>
    <property type="match status" value="1"/>
</dbReference>
<dbReference type="Proteomes" id="UP000797356">
    <property type="component" value="Chromosome 4"/>
</dbReference>
<evidence type="ECO:0000313" key="2">
    <source>
        <dbReference type="EMBL" id="KAG1338316.1"/>
    </source>
</evidence>
<name>A0A8K0N070_COCNU</name>
<proteinExistence type="predicted"/>
<feature type="region of interest" description="Disordered" evidence="1">
    <location>
        <begin position="51"/>
        <end position="75"/>
    </location>
</feature>
<feature type="region of interest" description="Disordered" evidence="1">
    <location>
        <begin position="1"/>
        <end position="39"/>
    </location>
</feature>
<sequence>MPPPHSSGSIMPEGPPELSPRHPPITLQPCKKKRPAKPTKALRVIQSLFPLAPSPSSTQPAGFMPHSQGEDSHTKATRTMGTLFGHRKRRIILAIHDSPRSISMLLLELAIHTGKFMQEMSSDHL</sequence>
<dbReference type="Pfam" id="PF04759">
    <property type="entry name" value="DUF617"/>
    <property type="match status" value="1"/>
</dbReference>
<organism evidence="2 3">
    <name type="scientific">Cocos nucifera</name>
    <name type="common">Coconut palm</name>
    <dbReference type="NCBI Taxonomy" id="13894"/>
    <lineage>
        <taxon>Eukaryota</taxon>
        <taxon>Viridiplantae</taxon>
        <taxon>Streptophyta</taxon>
        <taxon>Embryophyta</taxon>
        <taxon>Tracheophyta</taxon>
        <taxon>Spermatophyta</taxon>
        <taxon>Magnoliopsida</taxon>
        <taxon>Liliopsida</taxon>
        <taxon>Arecaceae</taxon>
        <taxon>Arecoideae</taxon>
        <taxon>Cocoseae</taxon>
        <taxon>Attaleinae</taxon>
        <taxon>Cocos</taxon>
    </lineage>
</organism>
<reference evidence="2" key="1">
    <citation type="journal article" date="2017" name="Gigascience">
        <title>The genome draft of coconut (Cocos nucifera).</title>
        <authorList>
            <person name="Xiao Y."/>
            <person name="Xu P."/>
            <person name="Fan H."/>
            <person name="Baudouin L."/>
            <person name="Xia W."/>
            <person name="Bocs S."/>
            <person name="Xu J."/>
            <person name="Li Q."/>
            <person name="Guo A."/>
            <person name="Zhou L."/>
            <person name="Li J."/>
            <person name="Wu Y."/>
            <person name="Ma Z."/>
            <person name="Armero A."/>
            <person name="Issali A.E."/>
            <person name="Liu N."/>
            <person name="Peng M."/>
            <person name="Yang Y."/>
        </authorList>
    </citation>
    <scope>NUCLEOTIDE SEQUENCE</scope>
    <source>
        <tissue evidence="2">Spear leaf of Hainan Tall coconut</tissue>
    </source>
</reference>
<reference evidence="2" key="2">
    <citation type="submission" date="2019-07" db="EMBL/GenBank/DDBJ databases">
        <authorList>
            <person name="Yang Y."/>
            <person name="Bocs S."/>
            <person name="Baudouin L."/>
        </authorList>
    </citation>
    <scope>NUCLEOTIDE SEQUENCE</scope>
    <source>
        <tissue evidence="2">Spear leaf of Hainan Tall coconut</tissue>
    </source>
</reference>
<protein>
    <submittedName>
        <fullName evidence="2">Uncharacterized protein</fullName>
    </submittedName>
</protein>
<evidence type="ECO:0000256" key="1">
    <source>
        <dbReference type="SAM" id="MobiDB-lite"/>
    </source>
</evidence>